<dbReference type="Gene3D" id="3.30.710.10">
    <property type="entry name" value="Potassium Channel Kv1.1, Chain A"/>
    <property type="match status" value="1"/>
</dbReference>
<organism evidence="15 16">
    <name type="scientific">Clavelina lepadiformis</name>
    <name type="common">Light-bulb sea squirt</name>
    <name type="synonym">Ascidia lepadiformis</name>
    <dbReference type="NCBI Taxonomy" id="159417"/>
    <lineage>
        <taxon>Eukaryota</taxon>
        <taxon>Metazoa</taxon>
        <taxon>Chordata</taxon>
        <taxon>Tunicata</taxon>
        <taxon>Ascidiacea</taxon>
        <taxon>Aplousobranchia</taxon>
        <taxon>Clavelinidae</taxon>
        <taxon>Clavelina</taxon>
    </lineage>
</organism>
<evidence type="ECO:0000256" key="10">
    <source>
        <dbReference type="ARBA" id="ARBA00023136"/>
    </source>
</evidence>
<keyword evidence="5" id="KW-0631">Potassium channel</keyword>
<feature type="domain" description="BTB" evidence="14">
    <location>
        <begin position="142"/>
        <end position="242"/>
    </location>
</feature>
<feature type="transmembrane region" description="Helical" evidence="13">
    <location>
        <begin position="457"/>
        <end position="478"/>
    </location>
</feature>
<dbReference type="InterPro" id="IPR011333">
    <property type="entry name" value="SKP1/BTB/POZ_sf"/>
</dbReference>
<keyword evidence="6" id="KW-0851">Voltage-gated channel</keyword>
<reference evidence="15 16" key="1">
    <citation type="submission" date="2024-02" db="EMBL/GenBank/DDBJ databases">
        <authorList>
            <person name="Daric V."/>
            <person name="Darras S."/>
        </authorList>
    </citation>
    <scope>NUCLEOTIDE SEQUENCE [LARGE SCALE GENOMIC DNA]</scope>
</reference>
<keyword evidence="3" id="KW-0633">Potassium transport</keyword>
<evidence type="ECO:0000256" key="11">
    <source>
        <dbReference type="ARBA" id="ARBA00023303"/>
    </source>
</evidence>
<keyword evidence="16" id="KW-1185">Reference proteome</keyword>
<dbReference type="InterPro" id="IPR003972">
    <property type="entry name" value="K_chnl_volt-dep_Kv1"/>
</dbReference>
<dbReference type="PRINTS" id="PR01491">
    <property type="entry name" value="KVCHANNEL"/>
</dbReference>
<dbReference type="InterPro" id="IPR000210">
    <property type="entry name" value="BTB/POZ_dom"/>
</dbReference>
<comment type="subcellular location">
    <subcellularLocation>
        <location evidence="1">Membrane</location>
        <topology evidence="1">Multi-pass membrane protein</topology>
    </subcellularLocation>
</comment>
<dbReference type="PRINTS" id="PR00169">
    <property type="entry name" value="KCHANNEL"/>
</dbReference>
<evidence type="ECO:0000256" key="3">
    <source>
        <dbReference type="ARBA" id="ARBA00022538"/>
    </source>
</evidence>
<evidence type="ECO:0000259" key="14">
    <source>
        <dbReference type="SMART" id="SM00225"/>
    </source>
</evidence>
<dbReference type="InterPro" id="IPR028325">
    <property type="entry name" value="VG_K_chnl"/>
</dbReference>
<sequence>MDIKNSNISGRENGSRISSNSAFVYNPATSDRCHHDDYDVAQGSSRSKSPARFQNNRSDKVKNSAVQTCPQYFTILDEGTKKDITEAGGFPVHYQSTPLIKSVYELNPRCCEDHCCTHLLNGIDEEDGMAAYHNRETYLGCTRVVINVSGQIYETQMKNLQQFPDTLLGHSDKRRRYYDPVRNQYFFDRSRSSFNAILEFYQTGGRLRRPLDVPVDVFADEIKFFQLGGEAMAKYQEMEGYIFDEEAYNACGNGFLPHMLQRKREKLPRNKFQRAVWVLFEKPESSNAARVVAVVSISVIFLSIICFCLETVPSLQTWKNQTYQVIENLSSNNTNGTISYRKPHFTDNPFWVIETFCICWFTIELVSRFLSSPQKRKFCFDVLNIIDFVAIVPYFVTTATLASETDNQVQQSAKKEISLAFIRVVRLVRVFRIFKLSRHSTGLQILGQTLKASFRELGLLLFFVLIGVVIFSSAVYFAEIDSTPNGSKTHFQSIPDAFWWAIVTMTTVGYGDMHPITGVGKLVGSVCALTGILCLALPVPVIVSNFMYIYQRDAANKKRKSEV</sequence>
<dbReference type="SUPFAM" id="SSF54695">
    <property type="entry name" value="POZ domain"/>
    <property type="match status" value="1"/>
</dbReference>
<keyword evidence="2" id="KW-0813">Transport</keyword>
<dbReference type="SMART" id="SM00225">
    <property type="entry name" value="BTB"/>
    <property type="match status" value="1"/>
</dbReference>
<dbReference type="SUPFAM" id="SSF81324">
    <property type="entry name" value="Voltage-gated potassium channels"/>
    <property type="match status" value="1"/>
</dbReference>
<keyword evidence="7" id="KW-0630">Potassium</keyword>
<evidence type="ECO:0000313" key="15">
    <source>
        <dbReference type="EMBL" id="CAK8678618.1"/>
    </source>
</evidence>
<evidence type="ECO:0000256" key="2">
    <source>
        <dbReference type="ARBA" id="ARBA00022448"/>
    </source>
</evidence>
<dbReference type="Pfam" id="PF02214">
    <property type="entry name" value="BTB_2"/>
    <property type="match status" value="1"/>
</dbReference>
<keyword evidence="8 13" id="KW-1133">Transmembrane helix</keyword>
<dbReference type="PANTHER" id="PTHR11537:SF113">
    <property type="entry name" value="POTASSIUM VOLTAGE-GATED CHANNEL PROTEIN SHAKER"/>
    <property type="match status" value="1"/>
</dbReference>
<keyword evidence="10 13" id="KW-0472">Membrane</keyword>
<comment type="caution">
    <text evidence="15">The sequence shown here is derived from an EMBL/GenBank/DDBJ whole genome shotgun (WGS) entry which is preliminary data.</text>
</comment>
<evidence type="ECO:0000256" key="7">
    <source>
        <dbReference type="ARBA" id="ARBA00022958"/>
    </source>
</evidence>
<dbReference type="Gene3D" id="1.10.287.70">
    <property type="match status" value="1"/>
</dbReference>
<feature type="compositionally biased region" description="Polar residues" evidence="12">
    <location>
        <begin position="42"/>
        <end position="56"/>
    </location>
</feature>
<dbReference type="Proteomes" id="UP001642483">
    <property type="component" value="Unassembled WGS sequence"/>
</dbReference>
<dbReference type="Pfam" id="PF00520">
    <property type="entry name" value="Ion_trans"/>
    <property type="match status" value="1"/>
</dbReference>
<evidence type="ECO:0000256" key="1">
    <source>
        <dbReference type="ARBA" id="ARBA00004141"/>
    </source>
</evidence>
<keyword evidence="9" id="KW-0406">Ion transport</keyword>
<dbReference type="InterPro" id="IPR005821">
    <property type="entry name" value="Ion_trans_dom"/>
</dbReference>
<gene>
    <name evidence="15" type="ORF">CVLEPA_LOCUS8531</name>
</gene>
<evidence type="ECO:0000256" key="12">
    <source>
        <dbReference type="SAM" id="MobiDB-lite"/>
    </source>
</evidence>
<dbReference type="PANTHER" id="PTHR11537">
    <property type="entry name" value="VOLTAGE-GATED POTASSIUM CHANNEL"/>
    <property type="match status" value="1"/>
</dbReference>
<dbReference type="PRINTS" id="PR01496">
    <property type="entry name" value="SHAKERCHANEL"/>
</dbReference>
<keyword evidence="4 13" id="KW-0812">Transmembrane</keyword>
<feature type="transmembrane region" description="Helical" evidence="13">
    <location>
        <begin position="522"/>
        <end position="550"/>
    </location>
</feature>
<dbReference type="EMBL" id="CAWYQH010000057">
    <property type="protein sequence ID" value="CAK8678618.1"/>
    <property type="molecule type" value="Genomic_DNA"/>
</dbReference>
<feature type="transmembrane region" description="Helical" evidence="13">
    <location>
        <begin position="291"/>
        <end position="312"/>
    </location>
</feature>
<feature type="transmembrane region" description="Helical" evidence="13">
    <location>
        <begin position="349"/>
        <end position="366"/>
    </location>
</feature>
<evidence type="ECO:0000256" key="9">
    <source>
        <dbReference type="ARBA" id="ARBA00023065"/>
    </source>
</evidence>
<evidence type="ECO:0000313" key="16">
    <source>
        <dbReference type="Proteomes" id="UP001642483"/>
    </source>
</evidence>
<accession>A0ABP0FKN3</accession>
<dbReference type="InterPro" id="IPR003968">
    <property type="entry name" value="K_chnl_volt-dep_Kv"/>
</dbReference>
<keyword evidence="11" id="KW-0407">Ion channel</keyword>
<evidence type="ECO:0000256" key="5">
    <source>
        <dbReference type="ARBA" id="ARBA00022826"/>
    </source>
</evidence>
<dbReference type="Gene3D" id="1.20.120.350">
    <property type="entry name" value="Voltage-gated potassium channels. Chain C"/>
    <property type="match status" value="1"/>
</dbReference>
<protein>
    <recommendedName>
        <fullName evidence="14">BTB domain-containing protein</fullName>
    </recommendedName>
</protein>
<dbReference type="InterPro" id="IPR003131">
    <property type="entry name" value="T1-type_BTB"/>
</dbReference>
<dbReference type="InterPro" id="IPR027359">
    <property type="entry name" value="Volt_channel_dom_sf"/>
</dbReference>
<evidence type="ECO:0000256" key="4">
    <source>
        <dbReference type="ARBA" id="ARBA00022692"/>
    </source>
</evidence>
<proteinExistence type="predicted"/>
<evidence type="ECO:0000256" key="13">
    <source>
        <dbReference type="SAM" id="Phobius"/>
    </source>
</evidence>
<feature type="region of interest" description="Disordered" evidence="12">
    <location>
        <begin position="35"/>
        <end position="62"/>
    </location>
</feature>
<name>A0ABP0FKN3_CLALP</name>
<evidence type="ECO:0000256" key="8">
    <source>
        <dbReference type="ARBA" id="ARBA00022989"/>
    </source>
</evidence>
<evidence type="ECO:0000256" key="6">
    <source>
        <dbReference type="ARBA" id="ARBA00022882"/>
    </source>
</evidence>